<evidence type="ECO:0000313" key="1">
    <source>
        <dbReference type="EMBL" id="UJG43791.1"/>
    </source>
</evidence>
<sequence length="584" mass="69751">MENKIKKEIEEFLRLEPKEQLNIVQKQCDVVILQINKKNVGLEYFIHQVTKFKTFFSLLNKVRRIYRKEYFDLVVNTLAKLWYAVEKCHSQKLLYPTLSAFTEVFSKLKGLNPYFTLEACINKTISYSLLPSIAELEILLSKEKQHLQFLLDYFQLESVLKLVEREKDKITIIQSATNYIQTLVLTLYNFLFTIPNLKKKDFESWYKLFEEALNKAISTHDLLLKQELSEINKFRTLLSKSSLHSIKAQLLLLWIKFLNEKNEEKLNLALMENTQAMQTIEHLLDNSVYKENVKPYYFQYKALFLETRFYQLLQNFVKSQFRNDLRVGDIKDNKKSLSLKNLKFQIDEILNEIWEYISEIQTKGDDSIIGVSSNMINTYAKVSYGAYIYEIRENIEQMEQIIKTRRLDISDPELSLLLGHYWLMKWGENSKNNRKYLELAESYFTRAAEIYQILFNNKKLPIYAFCISGLISLRQNNPPKAEVFFMKADDVFNDAKYAEILNESEIFYYTKFREQIDKILSNEKIKQPLRFNKPFNPLDFNTWTLEKKDWRKKFSYIPEPFPFHLSQLKIHEFEFLSQKQEEKE</sequence>
<proteinExistence type="predicted"/>
<name>A0A9Y1BRV0_9ARCH</name>
<organism evidence="1">
    <name type="scientific">Candidatus Heimdallarchaeum endolithica</name>
    <dbReference type="NCBI Taxonomy" id="2876572"/>
    <lineage>
        <taxon>Archaea</taxon>
        <taxon>Promethearchaeati</taxon>
        <taxon>Candidatus Heimdallarchaeota</taxon>
        <taxon>Candidatus Heimdallarchaeia (ex Rinke et al. 2021) (nom. nud.)</taxon>
        <taxon>Candidatus Heimdallarchaeales</taxon>
        <taxon>Candidatus Heimdallarchaeaceae</taxon>
        <taxon>Candidatus Heimdallarchaeum</taxon>
    </lineage>
</organism>
<protein>
    <submittedName>
        <fullName evidence="1">Uncharacterized protein</fullName>
    </submittedName>
</protein>
<gene>
    <name evidence="1" type="ORF">K9W46_01075</name>
</gene>
<dbReference type="EMBL" id="CP084167">
    <property type="protein sequence ID" value="UJG43791.1"/>
    <property type="molecule type" value="Genomic_DNA"/>
</dbReference>
<dbReference type="Proteomes" id="UP001200513">
    <property type="component" value="Chromosome"/>
</dbReference>
<reference evidence="1" key="1">
    <citation type="journal article" date="2022" name="Nat. Microbiol.">
        <title>Unique mobile elements and scalable gene flow at the prokaryote-eukaryote boundary revealed by circularized Asgard archaea genomes.</title>
        <authorList>
            <person name="Wu F."/>
            <person name="Speth D.R."/>
            <person name="Philosof A."/>
            <person name="Cremiere A."/>
            <person name="Narayanan A."/>
            <person name="Barco R.A."/>
            <person name="Connon S.A."/>
            <person name="Amend J.P."/>
            <person name="Antoshechkin I.A."/>
            <person name="Orphan V.J."/>
        </authorList>
    </citation>
    <scope>NUCLEOTIDE SEQUENCE</scope>
    <source>
        <strain evidence="1">PR6</strain>
    </source>
</reference>
<accession>A0A9Y1BRV0</accession>
<dbReference type="AlphaFoldDB" id="A0A9Y1BRV0"/>